<dbReference type="InterPro" id="IPR001025">
    <property type="entry name" value="BAH_dom"/>
</dbReference>
<evidence type="ECO:0000313" key="5">
    <source>
        <dbReference type="Proteomes" id="UP000087171"/>
    </source>
</evidence>
<dbReference type="SUPFAM" id="SSF54928">
    <property type="entry name" value="RNA-binding domain, RBD"/>
    <property type="match status" value="1"/>
</dbReference>
<dbReference type="KEGG" id="cam:101508998"/>
<dbReference type="AlphaFoldDB" id="A0A1S2YAE5"/>
<dbReference type="GO" id="GO:0003682">
    <property type="term" value="F:chromatin binding"/>
    <property type="evidence" value="ECO:0007669"/>
    <property type="project" value="InterPro"/>
</dbReference>
<accession>A0A1S2YAE5</accession>
<evidence type="ECO:0000259" key="4">
    <source>
        <dbReference type="PROSITE" id="PS51038"/>
    </source>
</evidence>
<dbReference type="RefSeq" id="XP_004501193.1">
    <property type="nucleotide sequence ID" value="XM_004501136.3"/>
</dbReference>
<dbReference type="PROSITE" id="PS51038">
    <property type="entry name" value="BAH"/>
    <property type="match status" value="1"/>
</dbReference>
<evidence type="ECO:0000259" key="3">
    <source>
        <dbReference type="PROSITE" id="PS50102"/>
    </source>
</evidence>
<keyword evidence="5" id="KW-1185">Reference proteome</keyword>
<dbReference type="PROSITE" id="PS50102">
    <property type="entry name" value="RRM"/>
    <property type="match status" value="1"/>
</dbReference>
<feature type="region of interest" description="Disordered" evidence="2">
    <location>
        <begin position="280"/>
        <end position="301"/>
    </location>
</feature>
<evidence type="ECO:0000313" key="6">
    <source>
        <dbReference type="RefSeq" id="XP_004501193.1"/>
    </source>
</evidence>
<dbReference type="GeneID" id="101508998"/>
<proteinExistence type="predicted"/>
<feature type="compositionally biased region" description="Basic and acidic residues" evidence="2">
    <location>
        <begin position="432"/>
        <end position="446"/>
    </location>
</feature>
<dbReference type="CDD" id="cd00590">
    <property type="entry name" value="RRM_SF"/>
    <property type="match status" value="1"/>
</dbReference>
<dbReference type="STRING" id="3827.A0A1S2YAE5"/>
<evidence type="ECO:0000256" key="2">
    <source>
        <dbReference type="SAM" id="MobiDB-lite"/>
    </source>
</evidence>
<keyword evidence="1" id="KW-0694">RNA-binding</keyword>
<dbReference type="OrthoDB" id="1896853at2759"/>
<reference evidence="5" key="1">
    <citation type="journal article" date="2013" name="Nat. Biotechnol.">
        <title>Draft genome sequence of chickpea (Cicer arietinum) provides a resource for trait improvement.</title>
        <authorList>
            <person name="Varshney R.K."/>
            <person name="Song C."/>
            <person name="Saxena R.K."/>
            <person name="Azam S."/>
            <person name="Yu S."/>
            <person name="Sharpe A.G."/>
            <person name="Cannon S."/>
            <person name="Baek J."/>
            <person name="Rosen B.D."/>
            <person name="Tar'an B."/>
            <person name="Millan T."/>
            <person name="Zhang X."/>
            <person name="Ramsay L.D."/>
            <person name="Iwata A."/>
            <person name="Wang Y."/>
            <person name="Nelson W."/>
            <person name="Farmer A.D."/>
            <person name="Gaur P.M."/>
            <person name="Soderlund C."/>
            <person name="Penmetsa R.V."/>
            <person name="Xu C."/>
            <person name="Bharti A.K."/>
            <person name="He W."/>
            <person name="Winter P."/>
            <person name="Zhao S."/>
            <person name="Hane J.K."/>
            <person name="Carrasquilla-Garcia N."/>
            <person name="Condie J.A."/>
            <person name="Upadhyaya H.D."/>
            <person name="Luo M.C."/>
            <person name="Thudi M."/>
            <person name="Gowda C.L."/>
            <person name="Singh N.P."/>
            <person name="Lichtenzveig J."/>
            <person name="Gali K.K."/>
            <person name="Rubio J."/>
            <person name="Nadarajan N."/>
            <person name="Dolezel J."/>
            <person name="Bansal K.C."/>
            <person name="Xu X."/>
            <person name="Edwards D."/>
            <person name="Zhang G."/>
            <person name="Kahl G."/>
            <person name="Gil J."/>
            <person name="Singh K.B."/>
            <person name="Datta S.K."/>
            <person name="Jackson S.A."/>
            <person name="Wang J."/>
            <person name="Cook D.R."/>
        </authorList>
    </citation>
    <scope>NUCLEOTIDE SEQUENCE [LARGE SCALE GENOMIC DNA]</scope>
    <source>
        <strain evidence="5">cv. CDC Frontier</strain>
    </source>
</reference>
<dbReference type="InterPro" id="IPR012677">
    <property type="entry name" value="Nucleotide-bd_a/b_plait_sf"/>
</dbReference>
<gene>
    <name evidence="6" type="primary">LOC101508998</name>
</gene>
<dbReference type="InterPro" id="IPR043151">
    <property type="entry name" value="BAH_sf"/>
</dbReference>
<dbReference type="FunFam" id="2.30.30.490:FF:000017">
    <property type="entry name" value="Bromo-adjacent homology (BAH) domain-containing protein"/>
    <property type="match status" value="1"/>
</dbReference>
<dbReference type="InterPro" id="IPR000504">
    <property type="entry name" value="RRM_dom"/>
</dbReference>
<organism evidence="5 6">
    <name type="scientific">Cicer arietinum</name>
    <name type="common">Chickpea</name>
    <name type="synonym">Garbanzo</name>
    <dbReference type="NCBI Taxonomy" id="3827"/>
    <lineage>
        <taxon>Eukaryota</taxon>
        <taxon>Viridiplantae</taxon>
        <taxon>Streptophyta</taxon>
        <taxon>Embryophyta</taxon>
        <taxon>Tracheophyta</taxon>
        <taxon>Spermatophyta</taxon>
        <taxon>Magnoliopsida</taxon>
        <taxon>eudicotyledons</taxon>
        <taxon>Gunneridae</taxon>
        <taxon>Pentapetalae</taxon>
        <taxon>rosids</taxon>
        <taxon>fabids</taxon>
        <taxon>Fabales</taxon>
        <taxon>Fabaceae</taxon>
        <taxon>Papilionoideae</taxon>
        <taxon>50 kb inversion clade</taxon>
        <taxon>NPAAA clade</taxon>
        <taxon>Hologalegina</taxon>
        <taxon>IRL clade</taxon>
        <taxon>Cicereae</taxon>
        <taxon>Cicer</taxon>
    </lineage>
</organism>
<name>A0A1S2YAE5_CICAR</name>
<dbReference type="InterPro" id="IPR035979">
    <property type="entry name" value="RBD_domain_sf"/>
</dbReference>
<dbReference type="GO" id="GO:0003723">
    <property type="term" value="F:RNA binding"/>
    <property type="evidence" value="ECO:0007669"/>
    <property type="project" value="UniProtKB-UniRule"/>
</dbReference>
<feature type="domain" description="RRM" evidence="3">
    <location>
        <begin position="509"/>
        <end position="592"/>
    </location>
</feature>
<feature type="compositionally biased region" description="Basic and acidic residues" evidence="2">
    <location>
        <begin position="453"/>
        <end position="462"/>
    </location>
</feature>
<dbReference type="Gene3D" id="2.30.30.490">
    <property type="match status" value="1"/>
</dbReference>
<feature type="region of interest" description="Disordered" evidence="2">
    <location>
        <begin position="429"/>
        <end position="466"/>
    </location>
</feature>
<feature type="domain" description="BAH" evidence="4">
    <location>
        <begin position="38"/>
        <end position="163"/>
    </location>
</feature>
<dbReference type="Gene3D" id="3.30.70.330">
    <property type="match status" value="1"/>
</dbReference>
<dbReference type="PaxDb" id="3827-XP_004501193.1"/>
<sequence length="674" mass="76429">MVEDSKGDNLEFKWGKKKGFGGKKKEVTFYESFTYDGVDYTLYDSVYLYKDDEPEPFIGKLIKIWENGDKSRKVKILWFFRPCEILNFLEGYETLDNELFMACGEGLGLSNINHLEAIAGKCNVVCFSKDGRNPHPLDEELQNADFVCYCFFDVGRHKILDKTDDKIAGIEVKNIFNNLDSQKLGGLLRLDLDGKDVSAKVTTNNEAVALSSEKNNQLLIDKLDGKRYDTGDSKPSFGEKCTSSLGLKDANKSNDGLNSISRDKTLPLAKEKENGVCKALAKQKSSTKLSHSSRDGLEMTGNSKTGGNAFCLAKIDSEDTVGVPDRQINKRLVEGKASEKEKYGVSSANKTNDVHNRRNYDNAKISNTRPNVSMDNTFLKSKIDLEKGGRDIVGVPDRHFNKQLMEGKASEKEKYGVSNAMITNDVQNRRKHDNDVKEVPSKKLKTDTMSTKHSADKFRKESSTASPNVEHRLDYRVMEVTQRPDIDRSKWFKPMPWEERMRNAHEQGKLVLLENLDPSLTSSEVQDIIWLGFKESCTVMVIQKTAESSPHSGQAFVIFKRKEAAESVIRKLEEGCFLMSNGRPLVGSFGLPCFPEKKPIFYGHHVNDHLRLQTQREMKDAVSTSHCSQPNNIEYDMAVEWCLLQERADKSWRRLYQRQGEELRKLKAKLNVKI</sequence>
<evidence type="ECO:0000256" key="1">
    <source>
        <dbReference type="PROSITE-ProRule" id="PRU00176"/>
    </source>
</evidence>
<dbReference type="PANTHER" id="PTHR47073">
    <property type="entry name" value="PROTEIN ANTI-SILENCING 1"/>
    <property type="match status" value="1"/>
</dbReference>
<dbReference type="SMART" id="SM00439">
    <property type="entry name" value="BAH"/>
    <property type="match status" value="1"/>
</dbReference>
<protein>
    <submittedName>
        <fullName evidence="6">Protein ANTI-SILENCING 1 isoform X1</fullName>
    </submittedName>
</protein>
<dbReference type="Pfam" id="PF01426">
    <property type="entry name" value="BAH"/>
    <property type="match status" value="1"/>
</dbReference>
<dbReference type="eggNOG" id="ENOG502QSH0">
    <property type="taxonomic scope" value="Eukaryota"/>
</dbReference>
<dbReference type="PANTHER" id="PTHR47073:SF2">
    <property type="entry name" value="PROTEIN ANTI-SILENCING 1"/>
    <property type="match status" value="1"/>
</dbReference>
<reference evidence="6" key="2">
    <citation type="submission" date="2025-08" db="UniProtKB">
        <authorList>
            <consortium name="RefSeq"/>
        </authorList>
    </citation>
    <scope>IDENTIFICATION</scope>
    <source>
        <tissue evidence="6">Etiolated seedlings</tissue>
    </source>
</reference>
<dbReference type="Proteomes" id="UP000087171">
    <property type="component" value="Chromosome Ca5"/>
</dbReference>